<organism evidence="3 4">
    <name type="scientific">Fusarium oxysporum f. sp. lycopersici (strain 4287 / CBS 123668 / FGSC 9935 / NRRL 34936)</name>
    <name type="common">Fusarium vascular wilt of tomato</name>
    <dbReference type="NCBI Taxonomy" id="426428"/>
    <lineage>
        <taxon>Eukaryota</taxon>
        <taxon>Fungi</taxon>
        <taxon>Dikarya</taxon>
        <taxon>Ascomycota</taxon>
        <taxon>Pezizomycotina</taxon>
        <taxon>Sordariomycetes</taxon>
        <taxon>Hypocreomycetidae</taxon>
        <taxon>Hypocreales</taxon>
        <taxon>Nectriaceae</taxon>
        <taxon>Fusarium</taxon>
        <taxon>Fusarium oxysporum species complex</taxon>
    </lineage>
</organism>
<feature type="transmembrane region" description="Helical" evidence="1">
    <location>
        <begin position="198"/>
        <end position="217"/>
    </location>
</feature>
<evidence type="ECO:0000313" key="4">
    <source>
        <dbReference type="Proteomes" id="UP000009097"/>
    </source>
</evidence>
<keyword evidence="1" id="KW-0812">Transmembrane</keyword>
<feature type="transmembrane region" description="Helical" evidence="1">
    <location>
        <begin position="18"/>
        <end position="39"/>
    </location>
</feature>
<dbReference type="EMBL" id="DS231719">
    <property type="protein sequence ID" value="KNB16620.1"/>
    <property type="molecule type" value="Genomic_DNA"/>
</dbReference>
<evidence type="ECO:0000313" key="3">
    <source>
        <dbReference type="EMBL" id="KNB17534.1"/>
    </source>
</evidence>
<evidence type="ECO:0000313" key="2">
    <source>
        <dbReference type="EMBL" id="KNB16620.1"/>
    </source>
</evidence>
<dbReference type="Proteomes" id="UP000009097">
    <property type="component" value="Unassembled WGS sequence"/>
</dbReference>
<dbReference type="VEuPathDB" id="FungiDB:FOXG_14441"/>
<accession>A0A0J9W374</accession>
<dbReference type="VEuPathDB" id="FungiDB:FOXG_15040"/>
<gene>
    <name evidence="2" type="ORF">FOXG_14441</name>
    <name evidence="3" type="ORF">FOXG_15040</name>
</gene>
<feature type="transmembrane region" description="Helical" evidence="1">
    <location>
        <begin position="275"/>
        <end position="291"/>
    </location>
</feature>
<proteinExistence type="predicted"/>
<sequence length="316" mass="36118">MDSEEQIRDELFPSETSAVLLGILIPPLLILWISSLYLVRREDDPARMAFMYMKIVFPMALLALTLRFIHVMAMNKILVSHVSDETPLDEFLHCMVHVINRLDALSATLLDVTDVFLIITLFELGNGFLIYLTAKRSSFYLVVRYAILVPSTAVLYHDITTFIRGHSIWIKSLLMDEDSEQRILKDLEEGGEWDTSLLILWGVASLVLLAYACFISNRARDKPLIFDSTMIFLGVTVLNLLNPGRQLLMIILDLNQDGRNIAREYFYLIDNILDHWVRFFIIALIFVLGLRKDNGLWTTPSRLPGDLVPAMNVIKG</sequence>
<dbReference type="GeneID" id="28956139"/>
<keyword evidence="1" id="KW-1133">Transmembrane helix</keyword>
<keyword evidence="1" id="KW-0472">Membrane</keyword>
<protein>
    <submittedName>
        <fullName evidence="3">Uncharacterized protein</fullName>
    </submittedName>
</protein>
<dbReference type="RefSeq" id="XP_018254665.1">
    <property type="nucleotide sequence ID" value="XM_018394498.1"/>
</dbReference>
<dbReference type="KEGG" id="fox:FOXG_14441"/>
<dbReference type="AlphaFoldDB" id="A0A0J9W374"/>
<reference evidence="3" key="2">
    <citation type="journal article" date="2010" name="Nature">
        <title>Comparative genomics reveals mobile pathogenicity chromosomes in Fusarium.</title>
        <authorList>
            <person name="Ma L.J."/>
            <person name="van der Does H.C."/>
            <person name="Borkovich K.A."/>
            <person name="Coleman J.J."/>
            <person name="Daboussi M.J."/>
            <person name="Di Pietro A."/>
            <person name="Dufresne M."/>
            <person name="Freitag M."/>
            <person name="Grabherr M."/>
            <person name="Henrissat B."/>
            <person name="Houterman P.M."/>
            <person name="Kang S."/>
            <person name="Shim W.B."/>
            <person name="Woloshuk C."/>
            <person name="Xie X."/>
            <person name="Xu J.R."/>
            <person name="Antoniw J."/>
            <person name="Baker S.E."/>
            <person name="Bluhm B.H."/>
            <person name="Breakspear A."/>
            <person name="Brown D.W."/>
            <person name="Butchko R.A."/>
            <person name="Chapman S."/>
            <person name="Coulson R."/>
            <person name="Coutinho P.M."/>
            <person name="Danchin E.G."/>
            <person name="Diener A."/>
            <person name="Gale L.R."/>
            <person name="Gardiner D.M."/>
            <person name="Goff S."/>
            <person name="Hammond-Kosack K.E."/>
            <person name="Hilburn K."/>
            <person name="Hua-Van A."/>
            <person name="Jonkers W."/>
            <person name="Kazan K."/>
            <person name="Kodira C.D."/>
            <person name="Koehrsen M."/>
            <person name="Kumar L."/>
            <person name="Lee Y.H."/>
            <person name="Li L."/>
            <person name="Manners J.M."/>
            <person name="Miranda-Saavedra D."/>
            <person name="Mukherjee M."/>
            <person name="Park G."/>
            <person name="Park J."/>
            <person name="Park S.Y."/>
            <person name="Proctor R.H."/>
            <person name="Regev A."/>
            <person name="Ruiz-Roldan M.C."/>
            <person name="Sain D."/>
            <person name="Sakthikumar S."/>
            <person name="Sykes S."/>
            <person name="Schwartz D.C."/>
            <person name="Turgeon B.G."/>
            <person name="Wapinski I."/>
            <person name="Yoder O."/>
            <person name="Young S."/>
            <person name="Zeng Q."/>
            <person name="Zhou S."/>
            <person name="Galagan J."/>
            <person name="Cuomo C.A."/>
            <person name="Kistler H.C."/>
            <person name="Rep M."/>
        </authorList>
    </citation>
    <scope>NUCLEOTIDE SEQUENCE [LARGE SCALE GENOMIC DNA]</scope>
    <source>
        <strain evidence="3">4287</strain>
    </source>
</reference>
<feature type="transmembrane region" description="Helical" evidence="1">
    <location>
        <begin position="115"/>
        <end position="132"/>
    </location>
</feature>
<feature type="transmembrane region" description="Helical" evidence="1">
    <location>
        <begin position="224"/>
        <end position="241"/>
    </location>
</feature>
<dbReference type="EMBL" id="DS231722">
    <property type="protein sequence ID" value="KNB17534.1"/>
    <property type="molecule type" value="Genomic_DNA"/>
</dbReference>
<name>A0A0J9W374_FUSO4</name>
<dbReference type="KEGG" id="fox:FOXG_15040"/>
<feature type="transmembrane region" description="Helical" evidence="1">
    <location>
        <begin position="51"/>
        <end position="73"/>
    </location>
</feature>
<dbReference type="RefSeq" id="XP_018255579.1">
    <property type="nucleotide sequence ID" value="XM_018395117.1"/>
</dbReference>
<dbReference type="GeneID" id="28955597"/>
<feature type="transmembrane region" description="Helical" evidence="1">
    <location>
        <begin position="139"/>
        <end position="157"/>
    </location>
</feature>
<reference evidence="3" key="1">
    <citation type="submission" date="2007-04" db="EMBL/GenBank/DDBJ databases">
        <authorList>
            <consortium name="The Broad Institute Genome Sequencing Platform"/>
            <person name="Birren B."/>
            <person name="Lander E."/>
            <person name="Galagan J."/>
            <person name="Nusbaum C."/>
            <person name="Devon K."/>
            <person name="Ma L.-J."/>
            <person name="Jaffe D."/>
            <person name="Butler J."/>
            <person name="Alvarez P."/>
            <person name="Gnerre S."/>
            <person name="Grabherr M."/>
            <person name="Kleber M."/>
            <person name="Mauceli E."/>
            <person name="Brockman W."/>
            <person name="MacCallum I.A."/>
            <person name="Young S."/>
            <person name="LaButti K."/>
            <person name="DeCaprio D."/>
            <person name="Crawford M."/>
            <person name="Koehrsen M."/>
            <person name="Engels R."/>
            <person name="Montgomery P."/>
            <person name="Pearson M."/>
            <person name="Howarth C."/>
            <person name="Larson L."/>
            <person name="White J."/>
            <person name="O'Leary S."/>
            <person name="Kodira C."/>
            <person name="Zeng Q."/>
            <person name="Yandava C."/>
            <person name="Alvarado L."/>
            <person name="Kistler C."/>
            <person name="Shim W.-B."/>
            <person name="Kang S."/>
            <person name="Woloshuk C."/>
        </authorList>
    </citation>
    <scope>NUCLEOTIDE SEQUENCE</scope>
    <source>
        <strain evidence="3">4287</strain>
    </source>
</reference>
<dbReference type="OrthoDB" id="5217806at2759"/>
<evidence type="ECO:0000256" key="1">
    <source>
        <dbReference type="SAM" id="Phobius"/>
    </source>
</evidence>